<evidence type="ECO:0000256" key="4">
    <source>
        <dbReference type="ARBA" id="ARBA00022723"/>
    </source>
</evidence>
<dbReference type="GO" id="GO:0005739">
    <property type="term" value="C:mitochondrion"/>
    <property type="evidence" value="ECO:0007669"/>
    <property type="project" value="TreeGrafter"/>
</dbReference>
<dbReference type="GO" id="GO:0046872">
    <property type="term" value="F:metal ion binding"/>
    <property type="evidence" value="ECO:0007669"/>
    <property type="project" value="UniProtKB-KW"/>
</dbReference>
<keyword evidence="2" id="KW-0808">Transferase</keyword>
<evidence type="ECO:0000256" key="1">
    <source>
        <dbReference type="ARBA" id="ARBA00012156"/>
    </source>
</evidence>
<dbReference type="InterPro" id="IPR017861">
    <property type="entry name" value="KAE1/TsaD"/>
</dbReference>
<sequence length="104" mass="11202">MSGRLSVGCTSARTLAAVHRKPLIGVNHMTAHPRTVTLTEPVLPPFPHLTLRVSGGHTTLVVVYSEDKYERAAETVDEALGQTFDPLGVRSSAWNGVIEGLELL</sequence>
<dbReference type="GO" id="GO:0061711">
    <property type="term" value="F:tRNA N(6)-L-threonylcarbamoyladenine synthase activity"/>
    <property type="evidence" value="ECO:0007669"/>
    <property type="project" value="UniProtKB-EC"/>
</dbReference>
<evidence type="ECO:0000256" key="2">
    <source>
        <dbReference type="ARBA" id="ARBA00022679"/>
    </source>
</evidence>
<evidence type="ECO:0000256" key="5">
    <source>
        <dbReference type="ARBA" id="ARBA00023315"/>
    </source>
</evidence>
<organism evidence="8 9">
    <name type="scientific">Dacryopinax primogenitus (strain DJM 731)</name>
    <name type="common">Brown rot fungus</name>
    <dbReference type="NCBI Taxonomy" id="1858805"/>
    <lineage>
        <taxon>Eukaryota</taxon>
        <taxon>Fungi</taxon>
        <taxon>Dikarya</taxon>
        <taxon>Basidiomycota</taxon>
        <taxon>Agaricomycotina</taxon>
        <taxon>Dacrymycetes</taxon>
        <taxon>Dacrymycetales</taxon>
        <taxon>Dacrymycetaceae</taxon>
        <taxon>Dacryopinax</taxon>
    </lineage>
</organism>
<name>M5FWW4_DACPD</name>
<dbReference type="Pfam" id="PF00814">
    <property type="entry name" value="TsaD"/>
    <property type="match status" value="1"/>
</dbReference>
<keyword evidence="5" id="KW-0012">Acyltransferase</keyword>
<proteinExistence type="predicted"/>
<accession>M5FWW4</accession>
<comment type="catalytic activity">
    <reaction evidence="6">
        <text>L-threonylcarbamoyladenylate + adenosine(37) in tRNA = N(6)-L-threonylcarbamoyladenosine(37) in tRNA + AMP + H(+)</text>
        <dbReference type="Rhea" id="RHEA:37059"/>
        <dbReference type="Rhea" id="RHEA-COMP:10162"/>
        <dbReference type="Rhea" id="RHEA-COMP:10163"/>
        <dbReference type="ChEBI" id="CHEBI:15378"/>
        <dbReference type="ChEBI" id="CHEBI:73682"/>
        <dbReference type="ChEBI" id="CHEBI:74411"/>
        <dbReference type="ChEBI" id="CHEBI:74418"/>
        <dbReference type="ChEBI" id="CHEBI:456215"/>
        <dbReference type="EC" id="2.3.1.234"/>
    </reaction>
</comment>
<dbReference type="GeneID" id="63683825"/>
<protein>
    <recommendedName>
        <fullName evidence="1">N(6)-L-threonylcarbamoyladenine synthase</fullName>
        <ecNumber evidence="1">2.3.1.234</ecNumber>
    </recommendedName>
</protein>
<gene>
    <name evidence="8" type="ORF">DACRYDRAFT_108925</name>
</gene>
<dbReference type="PANTHER" id="PTHR11735">
    <property type="entry name" value="TRNA N6-ADENOSINE THREONYLCARBAMOYLTRANSFERASE"/>
    <property type="match status" value="1"/>
</dbReference>
<dbReference type="SUPFAM" id="SSF53067">
    <property type="entry name" value="Actin-like ATPase domain"/>
    <property type="match status" value="1"/>
</dbReference>
<dbReference type="EMBL" id="JH795867">
    <property type="protein sequence ID" value="EJU00175.1"/>
    <property type="molecule type" value="Genomic_DNA"/>
</dbReference>
<keyword evidence="9" id="KW-1185">Reference proteome</keyword>
<dbReference type="OrthoDB" id="10259622at2759"/>
<evidence type="ECO:0000256" key="3">
    <source>
        <dbReference type="ARBA" id="ARBA00022694"/>
    </source>
</evidence>
<keyword evidence="4" id="KW-0479">Metal-binding</keyword>
<dbReference type="STRING" id="1858805.M5FWW4"/>
<dbReference type="InterPro" id="IPR043129">
    <property type="entry name" value="ATPase_NBD"/>
</dbReference>
<evidence type="ECO:0000313" key="9">
    <source>
        <dbReference type="Proteomes" id="UP000030653"/>
    </source>
</evidence>
<dbReference type="AlphaFoldDB" id="M5FWW4"/>
<keyword evidence="3" id="KW-0819">tRNA processing</keyword>
<dbReference type="GO" id="GO:0072670">
    <property type="term" value="P:mitochondrial tRNA threonylcarbamoyladenosine modification"/>
    <property type="evidence" value="ECO:0007669"/>
    <property type="project" value="TreeGrafter"/>
</dbReference>
<dbReference type="HOGENOM" id="CLU_2432827_0_0_1"/>
<evidence type="ECO:0000259" key="7">
    <source>
        <dbReference type="Pfam" id="PF00814"/>
    </source>
</evidence>
<dbReference type="Gene3D" id="3.30.420.40">
    <property type="match status" value="2"/>
</dbReference>
<evidence type="ECO:0000256" key="6">
    <source>
        <dbReference type="ARBA" id="ARBA00048117"/>
    </source>
</evidence>
<dbReference type="Proteomes" id="UP000030653">
    <property type="component" value="Unassembled WGS sequence"/>
</dbReference>
<dbReference type="EC" id="2.3.1.234" evidence="1"/>
<dbReference type="RefSeq" id="XP_040627072.1">
    <property type="nucleotide sequence ID" value="XM_040768763.1"/>
</dbReference>
<dbReference type="InterPro" id="IPR000905">
    <property type="entry name" value="Gcp-like_dom"/>
</dbReference>
<feature type="domain" description="Gcp-like" evidence="7">
    <location>
        <begin position="4"/>
        <end position="87"/>
    </location>
</feature>
<evidence type="ECO:0000313" key="8">
    <source>
        <dbReference type="EMBL" id="EJU00175.1"/>
    </source>
</evidence>
<reference evidence="8 9" key="1">
    <citation type="journal article" date="2012" name="Science">
        <title>The Paleozoic origin of enzymatic lignin decomposition reconstructed from 31 fungal genomes.</title>
        <authorList>
            <person name="Floudas D."/>
            <person name="Binder M."/>
            <person name="Riley R."/>
            <person name="Barry K."/>
            <person name="Blanchette R.A."/>
            <person name="Henrissat B."/>
            <person name="Martinez A.T."/>
            <person name="Otillar R."/>
            <person name="Spatafora J.W."/>
            <person name="Yadav J.S."/>
            <person name="Aerts A."/>
            <person name="Benoit I."/>
            <person name="Boyd A."/>
            <person name="Carlson A."/>
            <person name="Copeland A."/>
            <person name="Coutinho P.M."/>
            <person name="de Vries R.P."/>
            <person name="Ferreira P."/>
            <person name="Findley K."/>
            <person name="Foster B."/>
            <person name="Gaskell J."/>
            <person name="Glotzer D."/>
            <person name="Gorecki P."/>
            <person name="Heitman J."/>
            <person name="Hesse C."/>
            <person name="Hori C."/>
            <person name="Igarashi K."/>
            <person name="Jurgens J.A."/>
            <person name="Kallen N."/>
            <person name="Kersten P."/>
            <person name="Kohler A."/>
            <person name="Kuees U."/>
            <person name="Kumar T.K.A."/>
            <person name="Kuo A."/>
            <person name="LaButti K."/>
            <person name="Larrondo L.F."/>
            <person name="Lindquist E."/>
            <person name="Ling A."/>
            <person name="Lombard V."/>
            <person name="Lucas S."/>
            <person name="Lundell T."/>
            <person name="Martin R."/>
            <person name="McLaughlin D.J."/>
            <person name="Morgenstern I."/>
            <person name="Morin E."/>
            <person name="Murat C."/>
            <person name="Nagy L.G."/>
            <person name="Nolan M."/>
            <person name="Ohm R.A."/>
            <person name="Patyshakuliyeva A."/>
            <person name="Rokas A."/>
            <person name="Ruiz-Duenas F.J."/>
            <person name="Sabat G."/>
            <person name="Salamov A."/>
            <person name="Samejima M."/>
            <person name="Schmutz J."/>
            <person name="Slot J.C."/>
            <person name="St John F."/>
            <person name="Stenlid J."/>
            <person name="Sun H."/>
            <person name="Sun S."/>
            <person name="Syed K."/>
            <person name="Tsang A."/>
            <person name="Wiebenga A."/>
            <person name="Young D."/>
            <person name="Pisabarro A."/>
            <person name="Eastwood D.C."/>
            <person name="Martin F."/>
            <person name="Cullen D."/>
            <person name="Grigoriev I.V."/>
            <person name="Hibbett D.S."/>
        </authorList>
    </citation>
    <scope>NUCLEOTIDE SEQUENCE [LARGE SCALE GENOMIC DNA]</scope>
    <source>
        <strain evidence="8 9">DJM-731 SS1</strain>
    </source>
</reference>
<dbReference type="PANTHER" id="PTHR11735:SF6">
    <property type="entry name" value="TRNA N6-ADENOSINE THREONYLCARBAMOYLTRANSFERASE, MITOCHONDRIAL"/>
    <property type="match status" value="1"/>
</dbReference>
<dbReference type="PRINTS" id="PR00789">
    <property type="entry name" value="OSIALOPTASE"/>
</dbReference>